<evidence type="ECO:0000313" key="3">
    <source>
        <dbReference type="Proteomes" id="UP000784880"/>
    </source>
</evidence>
<protein>
    <submittedName>
        <fullName evidence="2">DUF624 domain-containing protein</fullName>
    </submittedName>
</protein>
<feature type="transmembrane region" description="Helical" evidence="1">
    <location>
        <begin position="197"/>
        <end position="219"/>
    </location>
</feature>
<organism evidence="2 3">
    <name type="scientific">Evansella tamaricis</name>
    <dbReference type="NCBI Taxonomy" id="2069301"/>
    <lineage>
        <taxon>Bacteria</taxon>
        <taxon>Bacillati</taxon>
        <taxon>Bacillota</taxon>
        <taxon>Bacilli</taxon>
        <taxon>Bacillales</taxon>
        <taxon>Bacillaceae</taxon>
        <taxon>Evansella</taxon>
    </lineage>
</organism>
<keyword evidence="1" id="KW-0472">Membrane</keyword>
<feature type="transmembrane region" description="Helical" evidence="1">
    <location>
        <begin position="129"/>
        <end position="152"/>
    </location>
</feature>
<name>A0ABS6JGT1_9BACI</name>
<comment type="caution">
    <text evidence="2">The sequence shown here is derived from an EMBL/GenBank/DDBJ whole genome shotgun (WGS) entry which is preliminary data.</text>
</comment>
<feature type="transmembrane region" description="Helical" evidence="1">
    <location>
        <begin position="104"/>
        <end position="123"/>
    </location>
</feature>
<dbReference type="InterPro" id="IPR006938">
    <property type="entry name" value="DUF624"/>
</dbReference>
<keyword evidence="3" id="KW-1185">Reference proteome</keyword>
<keyword evidence="1" id="KW-1133">Transmembrane helix</keyword>
<proteinExistence type="predicted"/>
<reference evidence="2 3" key="1">
    <citation type="submission" date="2021-06" db="EMBL/GenBank/DDBJ databases">
        <title>Bacillus sp. RD4P76, an endophyte from a halophyte.</title>
        <authorList>
            <person name="Sun J.-Q."/>
        </authorList>
    </citation>
    <scope>NUCLEOTIDE SEQUENCE [LARGE SCALE GENOMIC DNA]</scope>
    <source>
        <strain evidence="2 3">CGMCC 1.15917</strain>
    </source>
</reference>
<gene>
    <name evidence="2" type="ORF">KS419_14180</name>
</gene>
<dbReference type="RefSeq" id="WP_217067050.1">
    <property type="nucleotide sequence ID" value="NZ_JAHQCS010000113.1"/>
</dbReference>
<accession>A0ABS6JGT1</accession>
<keyword evidence="1" id="KW-0812">Transmembrane</keyword>
<dbReference type="Proteomes" id="UP000784880">
    <property type="component" value="Unassembled WGS sequence"/>
</dbReference>
<dbReference type="Pfam" id="PF04854">
    <property type="entry name" value="DUF624"/>
    <property type="match status" value="1"/>
</dbReference>
<feature type="transmembrane region" description="Helical" evidence="1">
    <location>
        <begin position="164"/>
        <end position="191"/>
    </location>
</feature>
<feature type="transmembrane region" description="Helical" evidence="1">
    <location>
        <begin position="21"/>
        <end position="44"/>
    </location>
</feature>
<dbReference type="EMBL" id="JAHQCS010000113">
    <property type="protein sequence ID" value="MBU9712874.1"/>
    <property type="molecule type" value="Genomic_DNA"/>
</dbReference>
<evidence type="ECO:0000256" key="1">
    <source>
        <dbReference type="SAM" id="Phobius"/>
    </source>
</evidence>
<evidence type="ECO:0000313" key="2">
    <source>
        <dbReference type="EMBL" id="MBU9712874.1"/>
    </source>
</evidence>
<sequence length="228" mass="26953">MHYSGFVGLFYTGAEWIMRFAIMNLLWVFINSPLILLALFIVLAPEGKTMIAYAIPLFILSPFLLFPSTSALFATVRDWITQDYIGYLGKEYFKYFRTNYKKSVMAGFILAFIWFVWVFDLFFLQAVHVFLGVLLLFFGTLLYAFTIVYFCLNAHYHLNIKSTLRNAFLLTLGKPFMLFLILIIHISIYYISFRFLFVFFLFSFSISSYLSFYVFYRFILKVESNITR</sequence>
<feature type="transmembrane region" description="Helical" evidence="1">
    <location>
        <begin position="50"/>
        <end position="74"/>
    </location>
</feature>